<protein>
    <submittedName>
        <fullName evidence="5">LacI family transcriptional regulator</fullName>
    </submittedName>
</protein>
<dbReference type="EMBL" id="BMGP01000002">
    <property type="protein sequence ID" value="GGF20779.1"/>
    <property type="molecule type" value="Genomic_DNA"/>
</dbReference>
<proteinExistence type="predicted"/>
<evidence type="ECO:0000313" key="6">
    <source>
        <dbReference type="Proteomes" id="UP000598775"/>
    </source>
</evidence>
<dbReference type="InterPro" id="IPR010982">
    <property type="entry name" value="Lambda_DNA-bd_dom_sf"/>
</dbReference>
<keyword evidence="1" id="KW-0805">Transcription regulation</keyword>
<evidence type="ECO:0000256" key="3">
    <source>
        <dbReference type="ARBA" id="ARBA00023163"/>
    </source>
</evidence>
<keyword evidence="3" id="KW-0804">Transcription</keyword>
<evidence type="ECO:0000256" key="1">
    <source>
        <dbReference type="ARBA" id="ARBA00023015"/>
    </source>
</evidence>
<dbReference type="InterPro" id="IPR028082">
    <property type="entry name" value="Peripla_BP_I"/>
</dbReference>
<sequence>MTRVTITDIAERAGLSKGAVSYALNDKPGVSSDTRERVHQIARELGWTPSQAARSLSRSRADTVGLVLARPARMLGLEPFYMEFISGVEEVIAAEGIALMLHVVDRPGAEIATYEKWWAQRRVDGVLLVDLELNDPRVAAVRELEIPAVCVSSGDAAGGLPFVSTDDGRAMRDAVRYLVRLGHKRVARVGGIPALSHTVTRDHAFLGVAAESGLTKHQIIDTDFSGEAGARATRALLTQSEPPTAIVYDNDVMAVAGLGVAAELGVSVPGELSLLAWDDSPLCEITHPPLSAMRRDVPALGAAAAQMLLAIIDGGEGGSREGPLPALFPRGSTAPPPH</sequence>
<evidence type="ECO:0000313" key="5">
    <source>
        <dbReference type="EMBL" id="GGF20779.1"/>
    </source>
</evidence>
<organism evidence="5 6">
    <name type="scientific">Subtercola lobariae</name>
    <dbReference type="NCBI Taxonomy" id="1588641"/>
    <lineage>
        <taxon>Bacteria</taxon>
        <taxon>Bacillati</taxon>
        <taxon>Actinomycetota</taxon>
        <taxon>Actinomycetes</taxon>
        <taxon>Micrococcales</taxon>
        <taxon>Microbacteriaceae</taxon>
        <taxon>Subtercola</taxon>
    </lineage>
</organism>
<keyword evidence="6" id="KW-1185">Reference proteome</keyword>
<name>A0A917B489_9MICO</name>
<dbReference type="GO" id="GO:0003700">
    <property type="term" value="F:DNA-binding transcription factor activity"/>
    <property type="evidence" value="ECO:0007669"/>
    <property type="project" value="TreeGrafter"/>
</dbReference>
<accession>A0A917B489</accession>
<dbReference type="SMART" id="SM00354">
    <property type="entry name" value="HTH_LACI"/>
    <property type="match status" value="1"/>
</dbReference>
<dbReference type="Pfam" id="PF13377">
    <property type="entry name" value="Peripla_BP_3"/>
    <property type="match status" value="1"/>
</dbReference>
<dbReference type="InterPro" id="IPR000843">
    <property type="entry name" value="HTH_LacI"/>
</dbReference>
<dbReference type="SUPFAM" id="SSF53822">
    <property type="entry name" value="Periplasmic binding protein-like I"/>
    <property type="match status" value="1"/>
</dbReference>
<dbReference type="GO" id="GO:0000976">
    <property type="term" value="F:transcription cis-regulatory region binding"/>
    <property type="evidence" value="ECO:0007669"/>
    <property type="project" value="TreeGrafter"/>
</dbReference>
<dbReference type="Pfam" id="PF00356">
    <property type="entry name" value="LacI"/>
    <property type="match status" value="1"/>
</dbReference>
<dbReference type="PANTHER" id="PTHR30146:SF155">
    <property type="entry name" value="ALANINE RACEMASE"/>
    <property type="match status" value="1"/>
</dbReference>
<dbReference type="AlphaFoldDB" id="A0A917B489"/>
<dbReference type="CDD" id="cd01392">
    <property type="entry name" value="HTH_LacI"/>
    <property type="match status" value="1"/>
</dbReference>
<dbReference type="InterPro" id="IPR046335">
    <property type="entry name" value="LacI/GalR-like_sensor"/>
</dbReference>
<feature type="domain" description="HTH lacI-type" evidence="4">
    <location>
        <begin position="4"/>
        <end position="58"/>
    </location>
</feature>
<dbReference type="PANTHER" id="PTHR30146">
    <property type="entry name" value="LACI-RELATED TRANSCRIPTIONAL REPRESSOR"/>
    <property type="match status" value="1"/>
</dbReference>
<evidence type="ECO:0000259" key="4">
    <source>
        <dbReference type="PROSITE" id="PS50932"/>
    </source>
</evidence>
<evidence type="ECO:0000256" key="2">
    <source>
        <dbReference type="ARBA" id="ARBA00023125"/>
    </source>
</evidence>
<dbReference type="RefSeq" id="WP_188675498.1">
    <property type="nucleotide sequence ID" value="NZ_BMGP01000002.1"/>
</dbReference>
<dbReference type="CDD" id="cd06267">
    <property type="entry name" value="PBP1_LacI_sugar_binding-like"/>
    <property type="match status" value="1"/>
</dbReference>
<dbReference type="Gene3D" id="3.40.50.2300">
    <property type="match status" value="2"/>
</dbReference>
<dbReference type="SUPFAM" id="SSF47413">
    <property type="entry name" value="lambda repressor-like DNA-binding domains"/>
    <property type="match status" value="1"/>
</dbReference>
<comment type="caution">
    <text evidence="5">The sequence shown here is derived from an EMBL/GenBank/DDBJ whole genome shotgun (WGS) entry which is preliminary data.</text>
</comment>
<gene>
    <name evidence="5" type="ORF">GCM10011399_13040</name>
</gene>
<keyword evidence="2" id="KW-0238">DNA-binding</keyword>
<dbReference type="Gene3D" id="1.10.260.40">
    <property type="entry name" value="lambda repressor-like DNA-binding domains"/>
    <property type="match status" value="1"/>
</dbReference>
<dbReference type="PROSITE" id="PS50932">
    <property type="entry name" value="HTH_LACI_2"/>
    <property type="match status" value="1"/>
</dbReference>
<dbReference type="Proteomes" id="UP000598775">
    <property type="component" value="Unassembled WGS sequence"/>
</dbReference>
<reference evidence="5 6" key="1">
    <citation type="journal article" date="2014" name="Int. J. Syst. Evol. Microbiol.">
        <title>Complete genome sequence of Corynebacterium casei LMG S-19264T (=DSM 44701T), isolated from a smear-ripened cheese.</title>
        <authorList>
            <consortium name="US DOE Joint Genome Institute (JGI-PGF)"/>
            <person name="Walter F."/>
            <person name="Albersmeier A."/>
            <person name="Kalinowski J."/>
            <person name="Ruckert C."/>
        </authorList>
    </citation>
    <scope>NUCLEOTIDE SEQUENCE [LARGE SCALE GENOMIC DNA]</scope>
    <source>
        <strain evidence="5 6">CGMCC 1.12976</strain>
    </source>
</reference>